<gene>
    <name evidence="1" type="ORF">OEZ85_012534</name>
</gene>
<evidence type="ECO:0000313" key="2">
    <source>
        <dbReference type="Proteomes" id="UP001244341"/>
    </source>
</evidence>
<evidence type="ECO:0000313" key="1">
    <source>
        <dbReference type="EMBL" id="WIA12501.1"/>
    </source>
</evidence>
<dbReference type="EMBL" id="CP126210">
    <property type="protein sequence ID" value="WIA12501.1"/>
    <property type="molecule type" value="Genomic_DNA"/>
</dbReference>
<sequence>MAGLCQAAAVATEEASSQQLLGAQLALLSPAHQVEFLGKLARVVSSHAARLLATYREDAALAAQLQQYEGEYGQRLAALESRLGSGLRVLAGLRDRLAPLQEVADASQCMMRELQVAHGLVLQRLEALEGLAAAGMGSAGSSGDGQETAAGGGALAVAGCLRKLQDDVLALSRRLSAAESSLVSTSECLAVSRRLAARMADADGRNAQLAGKASIVSSMATSLPLMAGRMGELEGRLARSLAVARRGLELLADQLVALGALNGRASPNKNPLAALGPYHAAMTALEGKVEAVRTAMSASVGLMMADLAAEAAAGSNAAAGGSAKGGQAGIAADVAATQQAASDAVNAAVASHQEALMGLEGKVLELRAELRSALAAAGRQAQLE</sequence>
<reference evidence="1 2" key="1">
    <citation type="submission" date="2023-05" db="EMBL/GenBank/DDBJ databases">
        <title>A 100% complete, gapless, phased diploid assembly of the Scenedesmus obliquus UTEX 3031 genome.</title>
        <authorList>
            <person name="Biondi T.C."/>
            <person name="Hanschen E.R."/>
            <person name="Kwon T."/>
            <person name="Eng W."/>
            <person name="Kruse C.P.S."/>
            <person name="Koehler S.I."/>
            <person name="Kunde Y."/>
            <person name="Gleasner C.D."/>
            <person name="You Mak K.T."/>
            <person name="Polle J."/>
            <person name="Hovde B.T."/>
            <person name="Starkenburg S.R."/>
        </authorList>
    </citation>
    <scope>NUCLEOTIDE SEQUENCE [LARGE SCALE GENOMIC DNA]</scope>
    <source>
        <strain evidence="1 2">DOE0152z</strain>
    </source>
</reference>
<dbReference type="Proteomes" id="UP001244341">
    <property type="component" value="Chromosome 3b"/>
</dbReference>
<organism evidence="1 2">
    <name type="scientific">Tetradesmus obliquus</name>
    <name type="common">Green alga</name>
    <name type="synonym">Acutodesmus obliquus</name>
    <dbReference type="NCBI Taxonomy" id="3088"/>
    <lineage>
        <taxon>Eukaryota</taxon>
        <taxon>Viridiplantae</taxon>
        <taxon>Chlorophyta</taxon>
        <taxon>core chlorophytes</taxon>
        <taxon>Chlorophyceae</taxon>
        <taxon>CS clade</taxon>
        <taxon>Sphaeropleales</taxon>
        <taxon>Scenedesmaceae</taxon>
        <taxon>Tetradesmus</taxon>
    </lineage>
</organism>
<proteinExistence type="predicted"/>
<keyword evidence="2" id="KW-1185">Reference proteome</keyword>
<accession>A0ABY8TW53</accession>
<protein>
    <submittedName>
        <fullName evidence="1">Uncharacterized protein</fullName>
    </submittedName>
</protein>
<name>A0ABY8TW53_TETOB</name>